<sequence length="179" mass="18672">MRAIRAAVFAAVCVLVSAALHGLAGGDPVRAGTLLGALALTWTGAFVLGGRQRGMEVLLAACFAAQYGMHLLFGAGRADVPPPHEHASGVGMFLVHATTAVISAWWLARGESALAALLHLAVASVGRWWRVLSVLAGGPVELSPYGGRHAAWDDHAAFLQHLFAAANFRRGPPARLSLI</sequence>
<evidence type="ECO:0000256" key="1">
    <source>
        <dbReference type="SAM" id="Phobius"/>
    </source>
</evidence>
<keyword evidence="1" id="KW-0812">Transmembrane</keyword>
<feature type="transmembrane region" description="Helical" evidence="1">
    <location>
        <begin position="57"/>
        <end position="75"/>
    </location>
</feature>
<protein>
    <submittedName>
        <fullName evidence="2">Uncharacterized protein</fullName>
    </submittedName>
</protein>
<proteinExistence type="predicted"/>
<dbReference type="AlphaFoldDB" id="A0A7W9LDX9"/>
<name>A0A7W9LDX9_9ACTN</name>
<feature type="transmembrane region" description="Helical" evidence="1">
    <location>
        <begin position="32"/>
        <end position="50"/>
    </location>
</feature>
<organism evidence="2 3">
    <name type="scientific">Nonomuraea jabiensis</name>
    <dbReference type="NCBI Taxonomy" id="882448"/>
    <lineage>
        <taxon>Bacteria</taxon>
        <taxon>Bacillati</taxon>
        <taxon>Actinomycetota</taxon>
        <taxon>Actinomycetes</taxon>
        <taxon>Streptosporangiales</taxon>
        <taxon>Streptosporangiaceae</taxon>
        <taxon>Nonomuraea</taxon>
    </lineage>
</organism>
<feature type="transmembrane region" description="Helical" evidence="1">
    <location>
        <begin position="87"/>
        <end position="108"/>
    </location>
</feature>
<keyword evidence="3" id="KW-1185">Reference proteome</keyword>
<keyword evidence="1" id="KW-1133">Transmembrane helix</keyword>
<accession>A0A7W9LDX9</accession>
<gene>
    <name evidence="2" type="ORF">HD596_007021</name>
</gene>
<reference evidence="2 3" key="1">
    <citation type="submission" date="2020-08" db="EMBL/GenBank/DDBJ databases">
        <title>Sequencing the genomes of 1000 actinobacteria strains.</title>
        <authorList>
            <person name="Klenk H.-P."/>
        </authorList>
    </citation>
    <scope>NUCLEOTIDE SEQUENCE [LARGE SCALE GENOMIC DNA]</scope>
    <source>
        <strain evidence="2 3">DSM 45507</strain>
    </source>
</reference>
<keyword evidence="1" id="KW-0472">Membrane</keyword>
<evidence type="ECO:0000313" key="3">
    <source>
        <dbReference type="Proteomes" id="UP000579153"/>
    </source>
</evidence>
<dbReference type="EMBL" id="JACHMB010000001">
    <property type="protein sequence ID" value="MBB5780265.1"/>
    <property type="molecule type" value="Genomic_DNA"/>
</dbReference>
<dbReference type="Proteomes" id="UP000579153">
    <property type="component" value="Unassembled WGS sequence"/>
</dbReference>
<evidence type="ECO:0000313" key="2">
    <source>
        <dbReference type="EMBL" id="MBB5780265.1"/>
    </source>
</evidence>
<comment type="caution">
    <text evidence="2">The sequence shown here is derived from an EMBL/GenBank/DDBJ whole genome shotgun (WGS) entry which is preliminary data.</text>
</comment>
<dbReference type="RefSeq" id="WP_185073601.1">
    <property type="nucleotide sequence ID" value="NZ_JACHMB010000001.1"/>
</dbReference>